<reference evidence="16" key="1">
    <citation type="submission" date="2019-05" db="EMBL/GenBank/DDBJ databases">
        <title>Flavobacterium profundi sp. nov., isolated from a deep-sea seamount.</title>
        <authorList>
            <person name="Zhang D.-C."/>
        </authorList>
    </citation>
    <scope>NUCLEOTIDE SEQUENCE [LARGE SCALE GENOMIC DNA]</scope>
    <source>
        <strain evidence="16">TP390</strain>
    </source>
</reference>
<dbReference type="NCBIfam" id="TIGR01391">
    <property type="entry name" value="dnaG"/>
    <property type="match status" value="1"/>
</dbReference>
<keyword evidence="2 12" id="KW-0639">Primosome</keyword>
<evidence type="ECO:0000256" key="11">
    <source>
        <dbReference type="ARBA" id="ARBA00023163"/>
    </source>
</evidence>
<evidence type="ECO:0000256" key="8">
    <source>
        <dbReference type="ARBA" id="ARBA00022833"/>
    </source>
</evidence>
<accession>A0A6I4IKT6</accession>
<comment type="subunit">
    <text evidence="12">Monomer. Interacts with DnaB.</text>
</comment>
<dbReference type="SMART" id="SM00493">
    <property type="entry name" value="TOPRIM"/>
    <property type="match status" value="1"/>
</dbReference>
<keyword evidence="10 12" id="KW-0238">DNA-binding</keyword>
<name>A0A6I4IKT6_9FLAO</name>
<dbReference type="Gene3D" id="3.90.980.10">
    <property type="entry name" value="DNA primase, catalytic core, N-terminal domain"/>
    <property type="match status" value="1"/>
</dbReference>
<comment type="caution">
    <text evidence="15">The sequence shown here is derived from an EMBL/GenBank/DDBJ whole genome shotgun (WGS) entry which is preliminary data.</text>
</comment>
<dbReference type="GO" id="GO:0005737">
    <property type="term" value="C:cytoplasm"/>
    <property type="evidence" value="ECO:0007669"/>
    <property type="project" value="TreeGrafter"/>
</dbReference>
<comment type="caution">
    <text evidence="12">Lacks conserved residue(s) required for the propagation of feature annotation.</text>
</comment>
<dbReference type="Pfam" id="PF13155">
    <property type="entry name" value="Toprim_2"/>
    <property type="match status" value="1"/>
</dbReference>
<dbReference type="Pfam" id="PF08275">
    <property type="entry name" value="DNAG_N"/>
    <property type="match status" value="1"/>
</dbReference>
<evidence type="ECO:0000259" key="14">
    <source>
        <dbReference type="PROSITE" id="PS50880"/>
    </source>
</evidence>
<dbReference type="PANTHER" id="PTHR30313:SF2">
    <property type="entry name" value="DNA PRIMASE"/>
    <property type="match status" value="1"/>
</dbReference>
<dbReference type="SUPFAM" id="SSF57783">
    <property type="entry name" value="Zinc beta-ribbon"/>
    <property type="match status" value="1"/>
</dbReference>
<evidence type="ECO:0000256" key="13">
    <source>
        <dbReference type="PIRNR" id="PIRNR002811"/>
    </source>
</evidence>
<keyword evidence="16" id="KW-1185">Reference proteome</keyword>
<dbReference type="InterPro" id="IPR006171">
    <property type="entry name" value="TOPRIM_dom"/>
</dbReference>
<dbReference type="GO" id="GO:0003677">
    <property type="term" value="F:DNA binding"/>
    <property type="evidence" value="ECO:0007669"/>
    <property type="project" value="UniProtKB-KW"/>
</dbReference>
<comment type="catalytic activity">
    <reaction evidence="12">
        <text>ssDNA + n NTP = ssDNA/pppN(pN)n-1 hybrid + (n-1) diphosphate.</text>
        <dbReference type="EC" id="2.7.7.101"/>
    </reaction>
</comment>
<feature type="domain" description="Toprim" evidence="14">
    <location>
        <begin position="259"/>
        <end position="340"/>
    </location>
</feature>
<dbReference type="Gene3D" id="3.40.1360.10">
    <property type="match status" value="1"/>
</dbReference>
<dbReference type="InterPro" id="IPR037068">
    <property type="entry name" value="DNA_primase_core_N_sf"/>
</dbReference>
<evidence type="ECO:0000313" key="16">
    <source>
        <dbReference type="Proteomes" id="UP000431264"/>
    </source>
</evidence>
<dbReference type="EC" id="2.7.7.101" evidence="12"/>
<comment type="cofactor">
    <cofactor evidence="13">
        <name>Zn(2+)</name>
        <dbReference type="ChEBI" id="CHEBI:29105"/>
    </cofactor>
    <text evidence="13">Binds 1 zinc ion per monomer.</text>
</comment>
<dbReference type="EMBL" id="WQLW01000003">
    <property type="protein sequence ID" value="MVO08682.1"/>
    <property type="molecule type" value="Genomic_DNA"/>
</dbReference>
<evidence type="ECO:0000256" key="6">
    <source>
        <dbReference type="ARBA" id="ARBA00022723"/>
    </source>
</evidence>
<evidence type="ECO:0000256" key="5">
    <source>
        <dbReference type="ARBA" id="ARBA00022705"/>
    </source>
</evidence>
<evidence type="ECO:0000256" key="7">
    <source>
        <dbReference type="ARBA" id="ARBA00022771"/>
    </source>
</evidence>
<evidence type="ECO:0000256" key="12">
    <source>
        <dbReference type="HAMAP-Rule" id="MF_00974"/>
    </source>
</evidence>
<protein>
    <recommendedName>
        <fullName evidence="12 13">DNA primase</fullName>
        <ecNumber evidence="12">2.7.7.101</ecNumber>
    </recommendedName>
</protein>
<comment type="function">
    <text evidence="12 13">RNA polymerase that catalyzes the synthesis of short RNA molecules used as primers for DNA polymerase during DNA replication.</text>
</comment>
<keyword evidence="1 12" id="KW-0240">DNA-directed RNA polymerase</keyword>
<evidence type="ECO:0000256" key="4">
    <source>
        <dbReference type="ARBA" id="ARBA00022695"/>
    </source>
</evidence>
<dbReference type="Proteomes" id="UP000431264">
    <property type="component" value="Unassembled WGS sequence"/>
</dbReference>
<evidence type="ECO:0000256" key="10">
    <source>
        <dbReference type="ARBA" id="ARBA00023125"/>
    </source>
</evidence>
<dbReference type="HAMAP" id="MF_00974">
    <property type="entry name" value="DNA_primase_DnaG"/>
    <property type="match status" value="1"/>
</dbReference>
<comment type="similarity">
    <text evidence="12 13">Belongs to the DnaG primase family.</text>
</comment>
<dbReference type="InterPro" id="IPR002694">
    <property type="entry name" value="Znf_CHC2"/>
</dbReference>
<evidence type="ECO:0000256" key="2">
    <source>
        <dbReference type="ARBA" id="ARBA00022515"/>
    </source>
</evidence>
<dbReference type="Gene3D" id="3.90.580.10">
    <property type="entry name" value="Zinc finger, CHC2-type domain"/>
    <property type="match status" value="1"/>
</dbReference>
<dbReference type="SMART" id="SM00400">
    <property type="entry name" value="ZnF_CHCC"/>
    <property type="match status" value="1"/>
</dbReference>
<dbReference type="InterPro" id="IPR013264">
    <property type="entry name" value="DNAG_N"/>
</dbReference>
<keyword evidence="3 12" id="KW-0808">Transferase</keyword>
<dbReference type="InterPro" id="IPR019475">
    <property type="entry name" value="DNA_primase_DnaB-bd"/>
</dbReference>
<evidence type="ECO:0000313" key="15">
    <source>
        <dbReference type="EMBL" id="MVO08682.1"/>
    </source>
</evidence>
<keyword evidence="5 12" id="KW-0235">DNA replication</keyword>
<dbReference type="RefSeq" id="WP_140997077.1">
    <property type="nucleotide sequence ID" value="NZ_VDCZ01000003.1"/>
</dbReference>
<dbReference type="Pfam" id="PF01807">
    <property type="entry name" value="Zn_ribbon_DnaG"/>
    <property type="match status" value="1"/>
</dbReference>
<sequence>MISKTTIENVFETARVEEVIGDFVQLKRSGSNLKGLSPFVDEKSPSFMVSPVKQIWKDFSSGKGGNVVTFLMEHEHFSYPEAIKYLAKKYNIEIEETVPNNEELAVANEKESMYLVSEFANKYFHNTLLHTEEGKAIGLTYFKERGFNNDMIAKFSLGYSPNSWDVFTKEALGKGYKLEFLEKTGLTIVKEDKQFDRFKGRVMFPIQSMSGRVLGFGGRILTNDKKAAKYVNSPESEIYHKSKVLYGIYHAKQAIAKHDNCYLVEGYTDVIQFHQAGIENVVASSGTALTPDQIRLISRLTKNITVLFDGDAAGLRASIRGIDLILEAGVNVKVCAFPDGEDPDSFAKKTPYEKLVAFLEENAKDFIQFKASLLMNEAKNDPIKKADLIRDMVVSISKIPDRIKQEVYLQECSRIMDISEDVLFNTLAQIDKKDLADTGKKLKEQQQSKTFEVLKNEAENATAKIDIQDELERKIIEILLLYGSVEEEFEDVLLKANDEGELIEVKEKNLYKVFHRIYLSLQEDEIELANPVFKSIYNDIITYYNQTEHFEIEDYLKQIKPEIANEVTSILMHEEREVLHNWESQQIIVKLKDKTIGQYVTETILTLRWYWVNKIIDELKTEVVTQNKEDNAETLAMVMDYLGLTNMFSKKLGRVMSRYS</sequence>
<dbReference type="GO" id="GO:0000428">
    <property type="term" value="C:DNA-directed RNA polymerase complex"/>
    <property type="evidence" value="ECO:0007669"/>
    <property type="project" value="UniProtKB-KW"/>
</dbReference>
<dbReference type="SUPFAM" id="SSF56731">
    <property type="entry name" value="DNA primase core"/>
    <property type="match status" value="1"/>
</dbReference>
<dbReference type="PROSITE" id="PS50880">
    <property type="entry name" value="TOPRIM"/>
    <property type="match status" value="1"/>
</dbReference>
<dbReference type="InterPro" id="IPR006295">
    <property type="entry name" value="DNA_primase_DnaG"/>
</dbReference>
<dbReference type="GO" id="GO:1990077">
    <property type="term" value="C:primosome complex"/>
    <property type="evidence" value="ECO:0007669"/>
    <property type="project" value="UniProtKB-KW"/>
</dbReference>
<evidence type="ECO:0000256" key="1">
    <source>
        <dbReference type="ARBA" id="ARBA00022478"/>
    </source>
</evidence>
<dbReference type="Pfam" id="PF10410">
    <property type="entry name" value="DnaB_bind"/>
    <property type="match status" value="1"/>
</dbReference>
<dbReference type="InterPro" id="IPR050219">
    <property type="entry name" value="DnaG_primase"/>
</dbReference>
<keyword evidence="11 12" id="KW-0804">Transcription</keyword>
<dbReference type="FunFam" id="3.90.580.10:FF:000001">
    <property type="entry name" value="DNA primase"/>
    <property type="match status" value="1"/>
</dbReference>
<keyword evidence="7" id="KW-0863">Zinc-finger</keyword>
<keyword evidence="4 12" id="KW-0548">Nucleotidyltransferase</keyword>
<organism evidence="15 16">
    <name type="scientific">Flavobacterium profundi</name>
    <dbReference type="NCBI Taxonomy" id="1774945"/>
    <lineage>
        <taxon>Bacteria</taxon>
        <taxon>Pseudomonadati</taxon>
        <taxon>Bacteroidota</taxon>
        <taxon>Flavobacteriia</taxon>
        <taxon>Flavobacteriales</taxon>
        <taxon>Flavobacteriaceae</taxon>
        <taxon>Flavobacterium</taxon>
    </lineage>
</organism>
<dbReference type="AlphaFoldDB" id="A0A6I4IKT6"/>
<proteinExistence type="inferred from homology"/>
<dbReference type="PIRSF" id="PIRSF002811">
    <property type="entry name" value="DnaG"/>
    <property type="match status" value="1"/>
</dbReference>
<keyword evidence="9" id="KW-0460">Magnesium</keyword>
<dbReference type="OrthoDB" id="9803773at2"/>
<dbReference type="GO" id="GO:0006269">
    <property type="term" value="P:DNA replication, synthesis of primer"/>
    <property type="evidence" value="ECO:0007669"/>
    <property type="project" value="UniProtKB-UniRule"/>
</dbReference>
<dbReference type="InterPro" id="IPR036977">
    <property type="entry name" value="DNA_primase_Znf_CHC2"/>
</dbReference>
<dbReference type="InterPro" id="IPR030846">
    <property type="entry name" value="DnaG_bac"/>
</dbReference>
<dbReference type="GO" id="GO:0003899">
    <property type="term" value="F:DNA-directed RNA polymerase activity"/>
    <property type="evidence" value="ECO:0007669"/>
    <property type="project" value="UniProtKB-UniRule"/>
</dbReference>
<dbReference type="PANTHER" id="PTHR30313">
    <property type="entry name" value="DNA PRIMASE"/>
    <property type="match status" value="1"/>
</dbReference>
<dbReference type="InterPro" id="IPR034151">
    <property type="entry name" value="TOPRIM_DnaG_bac"/>
</dbReference>
<gene>
    <name evidence="12 15" type="primary">dnaG</name>
    <name evidence="15" type="ORF">GOQ30_05830</name>
</gene>
<keyword evidence="6 13" id="KW-0479">Metal-binding</keyword>
<keyword evidence="8 13" id="KW-0862">Zinc</keyword>
<evidence type="ECO:0000256" key="9">
    <source>
        <dbReference type="ARBA" id="ARBA00022842"/>
    </source>
</evidence>
<dbReference type="CDD" id="cd03364">
    <property type="entry name" value="TOPRIM_DnaG_primases"/>
    <property type="match status" value="1"/>
</dbReference>
<evidence type="ECO:0000256" key="3">
    <source>
        <dbReference type="ARBA" id="ARBA00022679"/>
    </source>
</evidence>
<dbReference type="GO" id="GO:0008270">
    <property type="term" value="F:zinc ion binding"/>
    <property type="evidence" value="ECO:0007669"/>
    <property type="project" value="UniProtKB-KW"/>
</dbReference>